<evidence type="ECO:0000256" key="1">
    <source>
        <dbReference type="SAM" id="MobiDB-lite"/>
    </source>
</evidence>
<sequence>MLTITAPGRVLTRTSPIGPTAPRAAAAARAPASLAPASLARLDRNKTRGHRGRRAGLRAVASHGSGVSPDAAHLLPRSSSSSSTVGASPRAVVAEIAAKPPAPPPAVVANDNAFYAFCRANWPAFVVVQTCALTGAVVSGVSSRKKRIELELIMKKYRRMMDRVDDMTCTFDWDLGMEQCTDDWPGSTELAIAKMLLDENGDADAALVKFAEAKAAVVKATDGLRTLAGDAKATSSWVSAGKGAALALVSKGTEETLRAAVEELKTVAAAAEREGDSTVYGMLGDVLTDLGDYAEAGEYYDKVLAMD</sequence>
<dbReference type="GeneID" id="8247149"/>
<keyword evidence="3" id="KW-1185">Reference proteome</keyword>
<evidence type="ECO:0000313" key="2">
    <source>
        <dbReference type="EMBL" id="ACO69850.1"/>
    </source>
</evidence>
<feature type="region of interest" description="Disordered" evidence="1">
    <location>
        <begin position="1"/>
        <end position="29"/>
    </location>
</feature>
<dbReference type="Proteomes" id="UP000002009">
    <property type="component" value="Chromosome 10"/>
</dbReference>
<dbReference type="InParanoid" id="C1FHN2"/>
<protein>
    <submittedName>
        <fullName evidence="2">Uncharacterized protein</fullName>
    </submittedName>
</protein>
<dbReference type="AlphaFoldDB" id="C1FHN2"/>
<dbReference type="RefSeq" id="XP_002508592.1">
    <property type="nucleotide sequence ID" value="XM_002508546.1"/>
</dbReference>
<dbReference type="PROSITE" id="PS50293">
    <property type="entry name" value="TPR_REGION"/>
    <property type="match status" value="1"/>
</dbReference>
<dbReference type="InterPro" id="IPR011990">
    <property type="entry name" value="TPR-like_helical_dom_sf"/>
</dbReference>
<accession>C1FHN2</accession>
<proteinExistence type="predicted"/>
<dbReference type="STRING" id="296587.C1FHN2"/>
<evidence type="ECO:0000313" key="3">
    <source>
        <dbReference type="Proteomes" id="UP000002009"/>
    </source>
</evidence>
<dbReference type="Gene3D" id="1.25.40.10">
    <property type="entry name" value="Tetratricopeptide repeat domain"/>
    <property type="match status" value="1"/>
</dbReference>
<organism evidence="2 3">
    <name type="scientific">Micromonas commoda (strain RCC299 / NOUM17 / CCMP2709)</name>
    <name type="common">Picoplanktonic green alga</name>
    <dbReference type="NCBI Taxonomy" id="296587"/>
    <lineage>
        <taxon>Eukaryota</taxon>
        <taxon>Viridiplantae</taxon>
        <taxon>Chlorophyta</taxon>
        <taxon>Mamiellophyceae</taxon>
        <taxon>Mamiellales</taxon>
        <taxon>Mamiellaceae</taxon>
        <taxon>Micromonas</taxon>
    </lineage>
</organism>
<name>C1FHN2_MICCC</name>
<dbReference type="EMBL" id="CP001576">
    <property type="protein sequence ID" value="ACO69850.1"/>
    <property type="molecule type" value="Genomic_DNA"/>
</dbReference>
<feature type="region of interest" description="Disordered" evidence="1">
    <location>
        <begin position="60"/>
        <end position="86"/>
    </location>
</feature>
<reference evidence="2 3" key="1">
    <citation type="journal article" date="2009" name="Science">
        <title>Green evolution and dynamic adaptations revealed by genomes of the marine picoeukaryotes Micromonas.</title>
        <authorList>
            <person name="Worden A.Z."/>
            <person name="Lee J.H."/>
            <person name="Mock T."/>
            <person name="Rouze P."/>
            <person name="Simmons M.P."/>
            <person name="Aerts A.L."/>
            <person name="Allen A.E."/>
            <person name="Cuvelier M.L."/>
            <person name="Derelle E."/>
            <person name="Everett M.V."/>
            <person name="Foulon E."/>
            <person name="Grimwood J."/>
            <person name="Gundlach H."/>
            <person name="Henrissat B."/>
            <person name="Napoli C."/>
            <person name="McDonald S.M."/>
            <person name="Parker M.S."/>
            <person name="Rombauts S."/>
            <person name="Salamov A."/>
            <person name="Von Dassow P."/>
            <person name="Badger J.H."/>
            <person name="Coutinho P.M."/>
            <person name="Demir E."/>
            <person name="Dubchak I."/>
            <person name="Gentemann C."/>
            <person name="Eikrem W."/>
            <person name="Gready J.E."/>
            <person name="John U."/>
            <person name="Lanier W."/>
            <person name="Lindquist E.A."/>
            <person name="Lucas S."/>
            <person name="Mayer K.F."/>
            <person name="Moreau H."/>
            <person name="Not F."/>
            <person name="Otillar R."/>
            <person name="Panaud O."/>
            <person name="Pangilinan J."/>
            <person name="Paulsen I."/>
            <person name="Piegu B."/>
            <person name="Poliakov A."/>
            <person name="Robbens S."/>
            <person name="Schmutz J."/>
            <person name="Toulza E."/>
            <person name="Wyss T."/>
            <person name="Zelensky A."/>
            <person name="Zhou K."/>
            <person name="Armbrust E.V."/>
            <person name="Bhattacharya D."/>
            <person name="Goodenough U.W."/>
            <person name="Van de Peer Y."/>
            <person name="Grigoriev I.V."/>
        </authorList>
    </citation>
    <scope>NUCLEOTIDE SEQUENCE [LARGE SCALE GENOMIC DNA]</scope>
    <source>
        <strain evidence="3">RCC299 / NOUM17</strain>
    </source>
</reference>
<gene>
    <name evidence="2" type="ORF">MICPUN_106187</name>
</gene>
<dbReference type="OrthoDB" id="286233at2759"/>
<dbReference type="KEGG" id="mis:MICPUN_106187"/>